<evidence type="ECO:0000256" key="3">
    <source>
        <dbReference type="ARBA" id="ARBA00022801"/>
    </source>
</evidence>
<comment type="subunit">
    <text evidence="8">Monomer.</text>
</comment>
<dbReference type="Pfam" id="PF01195">
    <property type="entry name" value="Pept_tRNA_hydro"/>
    <property type="match status" value="1"/>
</dbReference>
<evidence type="ECO:0000313" key="12">
    <source>
        <dbReference type="Proteomes" id="UP000516444"/>
    </source>
</evidence>
<proteinExistence type="inferred from homology"/>
<feature type="site" description="Discriminates between blocked and unblocked aminoacyl-tRNA" evidence="8">
    <location>
        <position position="27"/>
    </location>
</feature>
<evidence type="ECO:0000256" key="10">
    <source>
        <dbReference type="RuleBase" id="RU004320"/>
    </source>
</evidence>
<feature type="binding site" evidence="8">
    <location>
        <position position="32"/>
    </location>
    <ligand>
        <name>tRNA</name>
        <dbReference type="ChEBI" id="CHEBI:17843"/>
    </ligand>
</feature>
<dbReference type="GO" id="GO:0072344">
    <property type="term" value="P:rescue of stalled ribosome"/>
    <property type="evidence" value="ECO:0007669"/>
    <property type="project" value="UniProtKB-UniRule"/>
</dbReference>
<comment type="function">
    <text evidence="8">Catalyzes the release of premature peptidyl moieties from peptidyl-tRNA molecules trapped in stalled 50S ribosomal subunits, and thus maintains levels of free tRNAs and 50S ribosomes.</text>
</comment>
<dbReference type="PANTHER" id="PTHR17224">
    <property type="entry name" value="PEPTIDYL-TRNA HYDROLASE"/>
    <property type="match status" value="1"/>
</dbReference>
<dbReference type="GO" id="GO:0005737">
    <property type="term" value="C:cytoplasm"/>
    <property type="evidence" value="ECO:0007669"/>
    <property type="project" value="UniProtKB-SubCell"/>
</dbReference>
<feature type="binding site" evidence="8">
    <location>
        <position position="90"/>
    </location>
    <ligand>
        <name>tRNA</name>
        <dbReference type="ChEBI" id="CHEBI:17843"/>
    </ligand>
</feature>
<dbReference type="KEGG" id="sgm:GCM10017557_32480"/>
<reference evidence="11 12" key="1">
    <citation type="journal article" date="2014" name="Int. J. Syst. Evol. Microbiol.">
        <title>Complete genome sequence of Corynebacterium casei LMG S-19264T (=DSM 44701T), isolated from a smear-ripened cheese.</title>
        <authorList>
            <consortium name="US DOE Joint Genome Institute (JGI-PGF)"/>
            <person name="Walter F."/>
            <person name="Albersmeier A."/>
            <person name="Kalinowski J."/>
            <person name="Ruckert C."/>
        </authorList>
    </citation>
    <scope>NUCLEOTIDE SEQUENCE [LARGE SCALE GENOMIC DNA]</scope>
    <source>
        <strain evidence="11 12">JCM 4677</strain>
    </source>
</reference>
<dbReference type="InterPro" id="IPR001328">
    <property type="entry name" value="Pept_tRNA_hydro"/>
</dbReference>
<dbReference type="SUPFAM" id="SSF53178">
    <property type="entry name" value="Peptidyl-tRNA hydrolase-like"/>
    <property type="match status" value="1"/>
</dbReference>
<keyword evidence="3 8" id="KW-0378">Hydrolase</keyword>
<sequence>MGVTDVPSEPSVPSEPNAPWLIVGLGNPGPDYAMNRHNVGFMVADLLAGRIGGKFKRAGRAQAQVIEGRVGPPGPLNRRVILAKPMSYMNLSGGPVTALRDFYKVPTSNVVAIHDELDIDYGVLRLKLGGGDNGHNGLKSMTKAMGPDYHRVRFGIGRPPGRMQVADFVLKDFASAERKELDYFVDRAADATEALVIEGLERAQSTYNS</sequence>
<evidence type="ECO:0000256" key="5">
    <source>
        <dbReference type="ARBA" id="ARBA00038063"/>
    </source>
</evidence>
<dbReference type="PROSITE" id="PS01195">
    <property type="entry name" value="PEPT_TRNA_HYDROL_1"/>
    <property type="match status" value="1"/>
</dbReference>
<dbReference type="GO" id="GO:0004045">
    <property type="term" value="F:peptidyl-tRNA hydrolase activity"/>
    <property type="evidence" value="ECO:0007669"/>
    <property type="project" value="UniProtKB-UniRule"/>
</dbReference>
<dbReference type="PROSITE" id="PS01196">
    <property type="entry name" value="PEPT_TRNA_HYDROL_2"/>
    <property type="match status" value="1"/>
</dbReference>
<dbReference type="NCBIfam" id="TIGR00447">
    <property type="entry name" value="pth"/>
    <property type="match status" value="1"/>
</dbReference>
<comment type="subcellular location">
    <subcellularLocation>
        <location evidence="8">Cytoplasm</location>
    </subcellularLocation>
</comment>
<comment type="similarity">
    <text evidence="5 8 10">Belongs to the PTH family.</text>
</comment>
<evidence type="ECO:0000256" key="7">
    <source>
        <dbReference type="ARBA" id="ARBA00050038"/>
    </source>
</evidence>
<protein>
    <recommendedName>
        <fullName evidence="7 8">Peptidyl-tRNA hydrolase</fullName>
        <shortName evidence="8">Pth</shortName>
        <ecNumber evidence="1 8">3.1.1.29</ecNumber>
    </recommendedName>
</protein>
<keyword evidence="8" id="KW-0963">Cytoplasm</keyword>
<feature type="binding site" evidence="8">
    <location>
        <position position="88"/>
    </location>
    <ligand>
        <name>tRNA</name>
        <dbReference type="ChEBI" id="CHEBI:17843"/>
    </ligand>
</feature>
<feature type="active site" description="Proton acceptor" evidence="8">
    <location>
        <position position="37"/>
    </location>
</feature>
<dbReference type="PANTHER" id="PTHR17224:SF1">
    <property type="entry name" value="PEPTIDYL-TRNA HYDROLASE"/>
    <property type="match status" value="1"/>
</dbReference>
<dbReference type="CDD" id="cd00462">
    <property type="entry name" value="PTH"/>
    <property type="match status" value="1"/>
</dbReference>
<comment type="function">
    <text evidence="8">Hydrolyzes ribosome-free peptidyl-tRNAs (with 1 or more amino acids incorporated), which drop off the ribosome during protein synthesis, or as a result of ribosome stalling.</text>
</comment>
<dbReference type="FunFam" id="3.40.50.1470:FF:000001">
    <property type="entry name" value="Peptidyl-tRNA hydrolase"/>
    <property type="match status" value="1"/>
</dbReference>
<dbReference type="EMBL" id="AP023440">
    <property type="protein sequence ID" value="BCL28389.1"/>
    <property type="molecule type" value="Genomic_DNA"/>
</dbReference>
<evidence type="ECO:0000256" key="4">
    <source>
        <dbReference type="ARBA" id="ARBA00022884"/>
    </source>
</evidence>
<keyword evidence="4 8" id="KW-0694">RNA-binding</keyword>
<keyword evidence="2 8" id="KW-0820">tRNA-binding</keyword>
<gene>
    <name evidence="8 11" type="primary">pth</name>
    <name evidence="11" type="ORF">GCM10017557_32480</name>
</gene>
<evidence type="ECO:0000256" key="8">
    <source>
        <dbReference type="HAMAP-Rule" id="MF_00083"/>
    </source>
</evidence>
<dbReference type="GO" id="GO:0006515">
    <property type="term" value="P:protein quality control for misfolded or incompletely synthesized proteins"/>
    <property type="evidence" value="ECO:0007669"/>
    <property type="project" value="UniProtKB-UniRule"/>
</dbReference>
<dbReference type="GO" id="GO:0000049">
    <property type="term" value="F:tRNA binding"/>
    <property type="evidence" value="ECO:0007669"/>
    <property type="project" value="UniProtKB-UniRule"/>
</dbReference>
<dbReference type="EC" id="3.1.1.29" evidence="1 8"/>
<evidence type="ECO:0000256" key="1">
    <source>
        <dbReference type="ARBA" id="ARBA00013260"/>
    </source>
</evidence>
<name>A0A7G1NZJ4_9ACTN</name>
<dbReference type="Proteomes" id="UP000516444">
    <property type="component" value="Chromosome"/>
</dbReference>
<evidence type="ECO:0000313" key="11">
    <source>
        <dbReference type="EMBL" id="BCL28389.1"/>
    </source>
</evidence>
<evidence type="ECO:0000256" key="6">
    <source>
        <dbReference type="ARBA" id="ARBA00048707"/>
    </source>
</evidence>
<evidence type="ECO:0000256" key="2">
    <source>
        <dbReference type="ARBA" id="ARBA00022555"/>
    </source>
</evidence>
<dbReference type="Gene3D" id="3.40.50.1470">
    <property type="entry name" value="Peptidyl-tRNA hydrolase"/>
    <property type="match status" value="1"/>
</dbReference>
<dbReference type="RefSeq" id="WP_190850658.1">
    <property type="nucleotide sequence ID" value="NZ_AP023440.1"/>
</dbReference>
<dbReference type="InterPro" id="IPR018171">
    <property type="entry name" value="Pept_tRNA_hydro_CS"/>
</dbReference>
<feature type="binding site" evidence="8">
    <location>
        <position position="136"/>
    </location>
    <ligand>
        <name>tRNA</name>
        <dbReference type="ChEBI" id="CHEBI:17843"/>
    </ligand>
</feature>
<keyword evidence="12" id="KW-1185">Reference proteome</keyword>
<dbReference type="HAMAP" id="MF_00083">
    <property type="entry name" value="Pept_tRNA_hydro_bact"/>
    <property type="match status" value="1"/>
</dbReference>
<dbReference type="InterPro" id="IPR036416">
    <property type="entry name" value="Pept_tRNA_hydro_sf"/>
</dbReference>
<comment type="catalytic activity">
    <reaction evidence="6 8 9">
        <text>an N-acyl-L-alpha-aminoacyl-tRNA + H2O = an N-acyl-L-amino acid + a tRNA + H(+)</text>
        <dbReference type="Rhea" id="RHEA:54448"/>
        <dbReference type="Rhea" id="RHEA-COMP:10123"/>
        <dbReference type="Rhea" id="RHEA-COMP:13883"/>
        <dbReference type="ChEBI" id="CHEBI:15377"/>
        <dbReference type="ChEBI" id="CHEBI:15378"/>
        <dbReference type="ChEBI" id="CHEBI:59874"/>
        <dbReference type="ChEBI" id="CHEBI:78442"/>
        <dbReference type="ChEBI" id="CHEBI:138191"/>
        <dbReference type="EC" id="3.1.1.29"/>
    </reaction>
</comment>
<accession>A0A7G1NZJ4</accession>
<evidence type="ECO:0000256" key="9">
    <source>
        <dbReference type="RuleBase" id="RU000673"/>
    </source>
</evidence>
<dbReference type="AlphaFoldDB" id="A0A7G1NZJ4"/>
<organism evidence="11 12">
    <name type="scientific">Streptomyces aurantiacus</name>
    <dbReference type="NCBI Taxonomy" id="47760"/>
    <lineage>
        <taxon>Bacteria</taxon>
        <taxon>Bacillati</taxon>
        <taxon>Actinomycetota</taxon>
        <taxon>Actinomycetes</taxon>
        <taxon>Kitasatosporales</taxon>
        <taxon>Streptomycetaceae</taxon>
        <taxon>Streptomyces</taxon>
        <taxon>Streptomyces aurantiacus group</taxon>
    </lineage>
</organism>
<feature type="site" description="Stabilizes the basic form of H active site to accept a proton" evidence="8">
    <location>
        <position position="115"/>
    </location>
</feature>